<dbReference type="InterPro" id="IPR012349">
    <property type="entry name" value="Split_barrel_FMN-bd"/>
</dbReference>
<dbReference type="Proteomes" id="UP000638648">
    <property type="component" value="Unassembled WGS sequence"/>
</dbReference>
<evidence type="ECO:0000313" key="2">
    <source>
        <dbReference type="Proteomes" id="UP000638648"/>
    </source>
</evidence>
<accession>A0A927MW30</accession>
<keyword evidence="2" id="KW-1185">Reference proteome</keyword>
<comment type="caution">
    <text evidence="1">The sequence shown here is derived from an EMBL/GenBank/DDBJ whole genome shotgun (WGS) entry which is preliminary data.</text>
</comment>
<dbReference type="AlphaFoldDB" id="A0A927MW30"/>
<dbReference type="Gene3D" id="2.30.110.10">
    <property type="entry name" value="Electron Transport, Fmn-binding Protein, Chain A"/>
    <property type="match status" value="1"/>
</dbReference>
<dbReference type="PANTHER" id="PTHR35802">
    <property type="entry name" value="PROTEASE SYNTHASE AND SPORULATION PROTEIN PAI 2"/>
    <property type="match status" value="1"/>
</dbReference>
<proteinExistence type="predicted"/>
<organism evidence="1 2">
    <name type="scientific">Actinopolymorpha pittospori</name>
    <dbReference type="NCBI Taxonomy" id="648752"/>
    <lineage>
        <taxon>Bacteria</taxon>
        <taxon>Bacillati</taxon>
        <taxon>Actinomycetota</taxon>
        <taxon>Actinomycetes</taxon>
        <taxon>Propionibacteriales</taxon>
        <taxon>Actinopolymorphaceae</taxon>
        <taxon>Actinopolymorpha</taxon>
    </lineage>
</organism>
<sequence length="216" mass="24057">MLIHPWDEADEGEWKRFLAEHDFGQLIASGRDRDLPVVVPTHFVFDGEQTVWLHLARPNPVWGPLGENPRALLTLVDDYVYATSRWQAAPGSPAELGVPTSYYATVQVACDVRIVDDPQEKAAILNRQLGHFEPGSGRTPVSDTHDSDRRLLPGIRGLELTVTDIRAKFKYAGSKDAAHRREIAARLAERGGRSDDAARVHLLRRLEAEENAPAAR</sequence>
<reference evidence="1" key="1">
    <citation type="submission" date="2020-10" db="EMBL/GenBank/DDBJ databases">
        <title>Sequencing the genomes of 1000 actinobacteria strains.</title>
        <authorList>
            <person name="Klenk H.-P."/>
        </authorList>
    </citation>
    <scope>NUCLEOTIDE SEQUENCE</scope>
    <source>
        <strain evidence="1">DSM 45354</strain>
    </source>
</reference>
<dbReference type="PANTHER" id="PTHR35802:SF1">
    <property type="entry name" value="PROTEASE SYNTHASE AND SPORULATION PROTEIN PAI 2"/>
    <property type="match status" value="1"/>
</dbReference>
<dbReference type="RefSeq" id="WP_192751835.1">
    <property type="nucleotide sequence ID" value="NZ_BAABJL010000040.1"/>
</dbReference>
<dbReference type="EMBL" id="JADBEM010000001">
    <property type="protein sequence ID" value="MBE1607971.1"/>
    <property type="molecule type" value="Genomic_DNA"/>
</dbReference>
<dbReference type="Pfam" id="PF04299">
    <property type="entry name" value="FMN_bind_2"/>
    <property type="match status" value="1"/>
</dbReference>
<gene>
    <name evidence="1" type="ORF">HEB94_004819</name>
</gene>
<protein>
    <submittedName>
        <fullName evidence="1">Transcriptional regulator</fullName>
    </submittedName>
</protein>
<dbReference type="InterPro" id="IPR007396">
    <property type="entry name" value="TR_PAI2-type"/>
</dbReference>
<evidence type="ECO:0000313" key="1">
    <source>
        <dbReference type="EMBL" id="MBE1607971.1"/>
    </source>
</evidence>
<dbReference type="SUPFAM" id="SSF50475">
    <property type="entry name" value="FMN-binding split barrel"/>
    <property type="match status" value="1"/>
</dbReference>
<name>A0A927MW30_9ACTN</name>